<evidence type="ECO:0000259" key="2">
    <source>
        <dbReference type="Pfam" id="PF01337"/>
    </source>
</evidence>
<accession>A0ABP8TM65</accession>
<dbReference type="InterPro" id="IPR035905">
    <property type="entry name" value="Barstar-like_sf"/>
</dbReference>
<dbReference type="SUPFAM" id="SSF52038">
    <property type="entry name" value="Barstar-related"/>
    <property type="match status" value="1"/>
</dbReference>
<keyword evidence="4" id="KW-1185">Reference proteome</keyword>
<comment type="caution">
    <text evidence="3">The sequence shown here is derived from an EMBL/GenBank/DDBJ whole genome shotgun (WGS) entry which is preliminary data.</text>
</comment>
<feature type="domain" description="Barstar (barnase inhibitor)" evidence="2">
    <location>
        <begin position="40"/>
        <end position="122"/>
    </location>
</feature>
<evidence type="ECO:0000313" key="4">
    <source>
        <dbReference type="Proteomes" id="UP001500212"/>
    </source>
</evidence>
<dbReference type="Pfam" id="PF01337">
    <property type="entry name" value="Barstar"/>
    <property type="match status" value="1"/>
</dbReference>
<reference evidence="4" key="1">
    <citation type="journal article" date="2019" name="Int. J. Syst. Evol. Microbiol.">
        <title>The Global Catalogue of Microorganisms (GCM) 10K type strain sequencing project: providing services to taxonomists for standard genome sequencing and annotation.</title>
        <authorList>
            <consortium name="The Broad Institute Genomics Platform"/>
            <consortium name="The Broad Institute Genome Sequencing Center for Infectious Disease"/>
            <person name="Wu L."/>
            <person name="Ma J."/>
        </authorList>
    </citation>
    <scope>NUCLEOTIDE SEQUENCE [LARGE SCALE GENOMIC DNA]</scope>
    <source>
        <strain evidence="4">JCM 17938</strain>
    </source>
</reference>
<sequence length="179" mass="19881">MTSPLFTLTERVAPWVIFAPRDDRFLTDQLAVLRERDGLVVHLPARELMEPERLFRAFAHRLGFPSYHGHNWDALVDCLADLHGPSHGRTAVAVMVDDADVLLDASHLPTLVSVLGQAAERANLQLGADGEPTGISPIAQHFVFSLTSTRARDFLDGLEGPEQEVEVADPYLLFTLDMW</sequence>
<organism evidence="3 4">
    <name type="scientific">Actinoallomurus liliacearum</name>
    <dbReference type="NCBI Taxonomy" id="1080073"/>
    <lineage>
        <taxon>Bacteria</taxon>
        <taxon>Bacillati</taxon>
        <taxon>Actinomycetota</taxon>
        <taxon>Actinomycetes</taxon>
        <taxon>Streptosporangiales</taxon>
        <taxon>Thermomonosporaceae</taxon>
        <taxon>Actinoallomurus</taxon>
    </lineage>
</organism>
<evidence type="ECO:0000313" key="3">
    <source>
        <dbReference type="EMBL" id="GAA4607952.1"/>
    </source>
</evidence>
<evidence type="ECO:0000256" key="1">
    <source>
        <dbReference type="ARBA" id="ARBA00006845"/>
    </source>
</evidence>
<comment type="similarity">
    <text evidence="1">Belongs to the barstar family.</text>
</comment>
<dbReference type="InterPro" id="IPR000468">
    <property type="entry name" value="Barstar"/>
</dbReference>
<name>A0ABP8TM65_9ACTN</name>
<protein>
    <recommendedName>
        <fullName evidence="2">Barstar (barnase inhibitor) domain-containing protein</fullName>
    </recommendedName>
</protein>
<dbReference type="Gene3D" id="3.30.370.10">
    <property type="entry name" value="Barstar-like"/>
    <property type="match status" value="1"/>
</dbReference>
<proteinExistence type="inferred from homology"/>
<gene>
    <name evidence="3" type="ORF">GCM10023195_30670</name>
</gene>
<dbReference type="Proteomes" id="UP001500212">
    <property type="component" value="Unassembled WGS sequence"/>
</dbReference>
<dbReference type="EMBL" id="BAABHJ010000008">
    <property type="protein sequence ID" value="GAA4607952.1"/>
    <property type="molecule type" value="Genomic_DNA"/>
</dbReference>